<protein>
    <submittedName>
        <fullName evidence="1">Uncharacterized protein</fullName>
    </submittedName>
</protein>
<evidence type="ECO:0000313" key="2">
    <source>
        <dbReference type="Proteomes" id="UP000078492"/>
    </source>
</evidence>
<evidence type="ECO:0000313" key="1">
    <source>
        <dbReference type="EMBL" id="KYN13145.1"/>
    </source>
</evidence>
<name>A0A151IXW4_9HYME</name>
<gene>
    <name evidence="1" type="ORF">ALC57_14703</name>
</gene>
<sequence>MTYPIITLSPENPINSNNLITRAEVRFRTALVRINKKYLTGKTPLCSFDLHSSPQESLSKEIDVLGRKFVSIPARNKQFNFLILPPQALFTSFTLPRCGGCEMGLRSLASVGGATKA</sequence>
<proteinExistence type="predicted"/>
<dbReference type="Proteomes" id="UP000078492">
    <property type="component" value="Unassembled WGS sequence"/>
</dbReference>
<reference evidence="1 2" key="1">
    <citation type="submission" date="2015-09" db="EMBL/GenBank/DDBJ databases">
        <title>Trachymyrmex cornetzi WGS genome.</title>
        <authorList>
            <person name="Nygaard S."/>
            <person name="Hu H."/>
            <person name="Boomsma J."/>
            <person name="Zhang G."/>
        </authorList>
    </citation>
    <scope>NUCLEOTIDE SEQUENCE [LARGE SCALE GENOMIC DNA]</scope>
    <source>
        <strain evidence="1">Tcor2-1</strain>
        <tissue evidence="1">Whole body</tissue>
    </source>
</reference>
<accession>A0A151IXW4</accession>
<keyword evidence="2" id="KW-1185">Reference proteome</keyword>
<dbReference type="AlphaFoldDB" id="A0A151IXW4"/>
<dbReference type="EMBL" id="KQ980791">
    <property type="protein sequence ID" value="KYN13145.1"/>
    <property type="molecule type" value="Genomic_DNA"/>
</dbReference>
<organism evidence="1 2">
    <name type="scientific">Trachymyrmex cornetzi</name>
    <dbReference type="NCBI Taxonomy" id="471704"/>
    <lineage>
        <taxon>Eukaryota</taxon>
        <taxon>Metazoa</taxon>
        <taxon>Ecdysozoa</taxon>
        <taxon>Arthropoda</taxon>
        <taxon>Hexapoda</taxon>
        <taxon>Insecta</taxon>
        <taxon>Pterygota</taxon>
        <taxon>Neoptera</taxon>
        <taxon>Endopterygota</taxon>
        <taxon>Hymenoptera</taxon>
        <taxon>Apocrita</taxon>
        <taxon>Aculeata</taxon>
        <taxon>Formicoidea</taxon>
        <taxon>Formicidae</taxon>
        <taxon>Myrmicinae</taxon>
        <taxon>Trachymyrmex</taxon>
    </lineage>
</organism>